<organism evidence="2">
    <name type="scientific">Panicum hallii</name>
    <dbReference type="NCBI Taxonomy" id="206008"/>
    <lineage>
        <taxon>Eukaryota</taxon>
        <taxon>Viridiplantae</taxon>
        <taxon>Streptophyta</taxon>
        <taxon>Embryophyta</taxon>
        <taxon>Tracheophyta</taxon>
        <taxon>Spermatophyta</taxon>
        <taxon>Magnoliopsida</taxon>
        <taxon>Liliopsida</taxon>
        <taxon>Poales</taxon>
        <taxon>Poaceae</taxon>
        <taxon>PACMAD clade</taxon>
        <taxon>Panicoideae</taxon>
        <taxon>Panicodae</taxon>
        <taxon>Paniceae</taxon>
        <taxon>Panicinae</taxon>
        <taxon>Panicum</taxon>
        <taxon>Panicum sect. Panicum</taxon>
    </lineage>
</organism>
<dbReference type="Gramene" id="PVH47548">
    <property type="protein sequence ID" value="PVH47548"/>
    <property type="gene ID" value="PAHAL_4G084700"/>
</dbReference>
<accession>A0A2T8JCB0</accession>
<evidence type="ECO:0000256" key="1">
    <source>
        <dbReference type="SAM" id="MobiDB-lite"/>
    </source>
</evidence>
<protein>
    <submittedName>
        <fullName evidence="2">Uncharacterized protein</fullName>
    </submittedName>
</protein>
<name>A0A2T8JCB0_9POAL</name>
<gene>
    <name evidence="2" type="ORF">PAHAL_4G084700</name>
</gene>
<evidence type="ECO:0000313" key="2">
    <source>
        <dbReference type="EMBL" id="PVH47548.1"/>
    </source>
</evidence>
<dbReference type="Proteomes" id="UP000243499">
    <property type="component" value="Chromosome 4"/>
</dbReference>
<sequence>MDGPPLSPLAAMGLGSVHGQTRLSNWLHRLLGNGDRHSAIPRRLQDGPSSGAETMLPELELIAWCEGGREGEGDHGRPICLHPSASKNRIRSDG</sequence>
<dbReference type="AlphaFoldDB" id="A0A2T8JCB0"/>
<proteinExistence type="predicted"/>
<reference evidence="2" key="1">
    <citation type="submission" date="2018-04" db="EMBL/GenBank/DDBJ databases">
        <title>WGS assembly of Panicum hallii.</title>
        <authorList>
            <person name="Lovell J."/>
            <person name="Jenkins J."/>
            <person name="Lowry D."/>
            <person name="Mamidi S."/>
            <person name="Sreedasyam A."/>
            <person name="Weng X."/>
            <person name="Barry K."/>
            <person name="Bonette J."/>
            <person name="Campitelli B."/>
            <person name="Daum C."/>
            <person name="Gordon S."/>
            <person name="Gould B."/>
            <person name="Lipzen A."/>
            <person name="Macqueen A."/>
            <person name="Palacio-Mejia J."/>
            <person name="Plott C."/>
            <person name="Shakirov E."/>
            <person name="Shu S."/>
            <person name="Yoshinaga Y."/>
            <person name="Zane M."/>
            <person name="Rokhsar D."/>
            <person name="Grimwood J."/>
            <person name="Schmutz J."/>
            <person name="Juenger T."/>
        </authorList>
    </citation>
    <scope>NUCLEOTIDE SEQUENCE [LARGE SCALE GENOMIC DNA]</scope>
    <source>
        <strain evidence="2">FIL2</strain>
    </source>
</reference>
<dbReference type="EMBL" id="CM008049">
    <property type="protein sequence ID" value="PVH47548.1"/>
    <property type="molecule type" value="Genomic_DNA"/>
</dbReference>
<feature type="region of interest" description="Disordered" evidence="1">
    <location>
        <begin position="69"/>
        <end position="94"/>
    </location>
</feature>